<evidence type="ECO:0000313" key="5">
    <source>
        <dbReference type="WormBase" id="SRAE_2000043100"/>
    </source>
</evidence>
<feature type="region of interest" description="Disordered" evidence="1">
    <location>
        <begin position="60"/>
        <end position="89"/>
    </location>
</feature>
<evidence type="ECO:0000313" key="3">
    <source>
        <dbReference type="Proteomes" id="UP000035682"/>
    </source>
</evidence>
<sequence>MSEFLCIILFATIVYLLYYPNDPLGIIRKFRNVTLYPMYNNCYHINDIIEESKSGKQVTAIEKSEDKSRKNNKPKKINKSNDSLIKNDLGLTPGPGVIVDKTQPNFDESEFIRNSLRKKANRGK</sequence>
<organism evidence="2">
    <name type="scientific">Strongyloides ratti</name>
    <name type="common">Parasitic roundworm</name>
    <dbReference type="NCBI Taxonomy" id="34506"/>
    <lineage>
        <taxon>Eukaryota</taxon>
        <taxon>Metazoa</taxon>
        <taxon>Ecdysozoa</taxon>
        <taxon>Nematoda</taxon>
        <taxon>Chromadorea</taxon>
        <taxon>Rhabditida</taxon>
        <taxon>Tylenchina</taxon>
        <taxon>Panagrolaimomorpha</taxon>
        <taxon>Strongyloidoidea</taxon>
        <taxon>Strongyloididae</taxon>
        <taxon>Strongyloides</taxon>
    </lineage>
</organism>
<evidence type="ECO:0000313" key="4">
    <source>
        <dbReference type="WBParaSite" id="SRAE_2000043100.1"/>
    </source>
</evidence>
<dbReference type="WormBase" id="SRAE_2000043100">
    <property type="protein sequence ID" value="SRP07903"/>
    <property type="gene ID" value="WBGene00260625"/>
</dbReference>
<dbReference type="EMBL" id="LN609529">
    <property type="protein sequence ID" value="CEF65755.1"/>
    <property type="molecule type" value="Genomic_DNA"/>
</dbReference>
<dbReference type="CTD" id="36378119"/>
<accession>A0A090LE49</accession>
<name>A0A090LE49_STRRB</name>
<proteinExistence type="predicted"/>
<dbReference type="WBParaSite" id="SRAE_2000043100.1">
    <property type="protein sequence ID" value="SRAE_2000043100.1"/>
    <property type="gene ID" value="WBGene00260625"/>
</dbReference>
<dbReference type="Proteomes" id="UP000035682">
    <property type="component" value="Unplaced"/>
</dbReference>
<protein>
    <submittedName>
        <fullName evidence="2 4">Uncharacterized protein</fullName>
    </submittedName>
</protein>
<keyword evidence="3" id="KW-1185">Reference proteome</keyword>
<evidence type="ECO:0000313" key="2">
    <source>
        <dbReference type="EMBL" id="CEF65755.1"/>
    </source>
</evidence>
<dbReference type="GeneID" id="36378119"/>
<gene>
    <name evidence="2 4 5" type="ORF">SRAE_2000043100</name>
</gene>
<dbReference type="AlphaFoldDB" id="A0A090LE49"/>
<evidence type="ECO:0000256" key="1">
    <source>
        <dbReference type="SAM" id="MobiDB-lite"/>
    </source>
</evidence>
<reference evidence="4" key="2">
    <citation type="submission" date="2020-12" db="UniProtKB">
        <authorList>
            <consortium name="WormBaseParasite"/>
        </authorList>
    </citation>
    <scope>IDENTIFICATION</scope>
</reference>
<reference evidence="2 3" key="1">
    <citation type="submission" date="2014-09" db="EMBL/GenBank/DDBJ databases">
        <authorList>
            <person name="Martin A.A."/>
        </authorList>
    </citation>
    <scope>NUCLEOTIDE SEQUENCE</scope>
    <source>
        <strain evidence="3">ED321</strain>
        <strain evidence="2">ED321 Heterogonic</strain>
    </source>
</reference>
<dbReference type="RefSeq" id="XP_024504955.1">
    <property type="nucleotide sequence ID" value="XM_024651260.1"/>
</dbReference>